<gene>
    <name evidence="1" type="ORF">PBY51_004482</name>
</gene>
<evidence type="ECO:0000313" key="1">
    <source>
        <dbReference type="EMBL" id="KAK5871613.1"/>
    </source>
</evidence>
<name>A0AAN8AX70_ELEMC</name>
<sequence length="84" mass="9219">MAGGNLNNSKGTRMIAVIKGMVSVELVMVMVMEGTNIFSSVRQCRAECHCEVLSSRLTGPVINDDRVWSCSSIRRQLYPGSPSR</sequence>
<dbReference type="AlphaFoldDB" id="A0AAN8AX70"/>
<keyword evidence="2" id="KW-1185">Reference proteome</keyword>
<proteinExistence type="predicted"/>
<protein>
    <submittedName>
        <fullName evidence="1">Uncharacterized protein</fullName>
    </submittedName>
</protein>
<evidence type="ECO:0000313" key="2">
    <source>
        <dbReference type="Proteomes" id="UP001346869"/>
    </source>
</evidence>
<reference evidence="1 2" key="2">
    <citation type="journal article" date="2023" name="Mol. Biol. Evol.">
        <title>Genomics of Secondarily Temperate Adaptation in the Only Non-Antarctic Icefish.</title>
        <authorList>
            <person name="Rivera-Colon A.G."/>
            <person name="Rayamajhi N."/>
            <person name="Minhas B.F."/>
            <person name="Madrigal G."/>
            <person name="Bilyk K.T."/>
            <person name="Yoon V."/>
            <person name="Hune M."/>
            <person name="Gregory S."/>
            <person name="Cheng C.H.C."/>
            <person name="Catchen J.M."/>
        </authorList>
    </citation>
    <scope>NUCLEOTIDE SEQUENCE [LARGE SCALE GENOMIC DNA]</scope>
    <source>
        <strain evidence="1">JMC-PN-2008</strain>
    </source>
</reference>
<dbReference type="Proteomes" id="UP001346869">
    <property type="component" value="Unassembled WGS sequence"/>
</dbReference>
<dbReference type="EMBL" id="JAUZQC010000005">
    <property type="protein sequence ID" value="KAK5871613.1"/>
    <property type="molecule type" value="Genomic_DNA"/>
</dbReference>
<reference evidence="1 2" key="1">
    <citation type="journal article" date="2023" name="Genes (Basel)">
        <title>Chromosome-Level Genome Assembly and Circadian Gene Repertoire of the Patagonia Blennie Eleginops maclovinus-The Closest Ancestral Proxy of Antarctic Cryonotothenioids.</title>
        <authorList>
            <person name="Cheng C.C."/>
            <person name="Rivera-Colon A.G."/>
            <person name="Minhas B.F."/>
            <person name="Wilson L."/>
            <person name="Rayamajhi N."/>
            <person name="Vargas-Chacoff L."/>
            <person name="Catchen J.M."/>
        </authorList>
    </citation>
    <scope>NUCLEOTIDE SEQUENCE [LARGE SCALE GENOMIC DNA]</scope>
    <source>
        <strain evidence="1">JMC-PN-2008</strain>
    </source>
</reference>
<organism evidence="1 2">
    <name type="scientific">Eleginops maclovinus</name>
    <name type="common">Patagonian blennie</name>
    <name type="synonym">Eleginus maclovinus</name>
    <dbReference type="NCBI Taxonomy" id="56733"/>
    <lineage>
        <taxon>Eukaryota</taxon>
        <taxon>Metazoa</taxon>
        <taxon>Chordata</taxon>
        <taxon>Craniata</taxon>
        <taxon>Vertebrata</taxon>
        <taxon>Euteleostomi</taxon>
        <taxon>Actinopterygii</taxon>
        <taxon>Neopterygii</taxon>
        <taxon>Teleostei</taxon>
        <taxon>Neoteleostei</taxon>
        <taxon>Acanthomorphata</taxon>
        <taxon>Eupercaria</taxon>
        <taxon>Perciformes</taxon>
        <taxon>Notothenioidei</taxon>
        <taxon>Eleginopidae</taxon>
        <taxon>Eleginops</taxon>
    </lineage>
</organism>
<accession>A0AAN8AX70</accession>
<comment type="caution">
    <text evidence="1">The sequence shown here is derived from an EMBL/GenBank/DDBJ whole genome shotgun (WGS) entry which is preliminary data.</text>
</comment>